<feature type="transmembrane region" description="Helical" evidence="3">
    <location>
        <begin position="176"/>
        <end position="198"/>
    </location>
</feature>
<keyword evidence="3" id="KW-0472">Membrane</keyword>
<dbReference type="Pfam" id="PF00912">
    <property type="entry name" value="Transgly"/>
    <property type="match status" value="1"/>
</dbReference>
<keyword evidence="5" id="KW-0328">Glycosyltransferase</keyword>
<dbReference type="GO" id="GO:0008955">
    <property type="term" value="F:peptidoglycan glycosyltransferase activity"/>
    <property type="evidence" value="ECO:0007669"/>
    <property type="project" value="TreeGrafter"/>
</dbReference>
<evidence type="ECO:0000313" key="6">
    <source>
        <dbReference type="Proteomes" id="UP000255139"/>
    </source>
</evidence>
<comment type="pathway">
    <text evidence="1">Cell wall biogenesis; peptidoglycan biosynthesis.</text>
</comment>
<dbReference type="EC" id="2.4.-.-" evidence="5"/>
<sequence>MNWQQYFPTYYFDENKNRDIALEEYKFCCKIVESEEKIFDNLIKYILAFGAILISLLTGMSEKLENIFTKNIEIENPKYIWYFVGILIILLFIFMTKNFADRQKAIIFAKRKIVILRRMLGIDYGTQKFLFEKGILEGSSLPFSIKLNFHYLYWIVPILCFVTLCIIGFLSKNSLFYILIFSLFVFVILICLYIYWILDLNENFSLIIFRKIFTLLRIKFVDNFEHILYRAKLSVYESKRQQIDLNILKQMLINIEDKRFYQHKGVDWKATSRALLCRGRKIPLIKKISYIKAIPFSGGSTVTQQLFRTLFIENMDKKI</sequence>
<dbReference type="GO" id="GO:0030288">
    <property type="term" value="C:outer membrane-bounded periplasmic space"/>
    <property type="evidence" value="ECO:0007669"/>
    <property type="project" value="TreeGrafter"/>
</dbReference>
<dbReference type="InterPro" id="IPR050396">
    <property type="entry name" value="Glycosyltr_51/Transpeptidase"/>
</dbReference>
<protein>
    <submittedName>
        <fullName evidence="5">Monofunctional glycosyltransferase</fullName>
        <ecNumber evidence="5">2.4.-.-</ecNumber>
    </submittedName>
</protein>
<dbReference type="InterPro" id="IPR018247">
    <property type="entry name" value="EF_Hand_1_Ca_BS"/>
</dbReference>
<keyword evidence="3" id="KW-0812">Transmembrane</keyword>
<keyword evidence="2 5" id="KW-0808">Transferase</keyword>
<feature type="transmembrane region" description="Helical" evidence="3">
    <location>
        <begin position="151"/>
        <end position="170"/>
    </location>
</feature>
<dbReference type="GO" id="GO:0009252">
    <property type="term" value="P:peptidoglycan biosynthetic process"/>
    <property type="evidence" value="ECO:0007669"/>
    <property type="project" value="TreeGrafter"/>
</dbReference>
<accession>A0A377PWC8</accession>
<dbReference type="PANTHER" id="PTHR32282">
    <property type="entry name" value="BINDING PROTEIN TRANSPEPTIDASE, PUTATIVE-RELATED"/>
    <property type="match status" value="1"/>
</dbReference>
<dbReference type="PANTHER" id="PTHR32282:SF33">
    <property type="entry name" value="PEPTIDOGLYCAN GLYCOSYLTRANSFERASE"/>
    <property type="match status" value="1"/>
</dbReference>
<dbReference type="InterPro" id="IPR036950">
    <property type="entry name" value="PBP_transglycosylase"/>
</dbReference>
<evidence type="ECO:0000256" key="1">
    <source>
        <dbReference type="ARBA" id="ARBA00004752"/>
    </source>
</evidence>
<evidence type="ECO:0000256" key="3">
    <source>
        <dbReference type="SAM" id="Phobius"/>
    </source>
</evidence>
<evidence type="ECO:0000259" key="4">
    <source>
        <dbReference type="Pfam" id="PF00912"/>
    </source>
</evidence>
<feature type="transmembrane region" description="Helical" evidence="3">
    <location>
        <begin position="80"/>
        <end position="100"/>
    </location>
</feature>
<organism evidence="5 6">
    <name type="scientific">Helicobacter muridarum</name>
    <dbReference type="NCBI Taxonomy" id="216"/>
    <lineage>
        <taxon>Bacteria</taxon>
        <taxon>Pseudomonadati</taxon>
        <taxon>Campylobacterota</taxon>
        <taxon>Epsilonproteobacteria</taxon>
        <taxon>Campylobacterales</taxon>
        <taxon>Helicobacteraceae</taxon>
        <taxon>Helicobacter</taxon>
    </lineage>
</organism>
<evidence type="ECO:0000313" key="5">
    <source>
        <dbReference type="EMBL" id="STQ86867.1"/>
    </source>
</evidence>
<dbReference type="InterPro" id="IPR023346">
    <property type="entry name" value="Lysozyme-like_dom_sf"/>
</dbReference>
<dbReference type="Gene3D" id="1.10.3810.10">
    <property type="entry name" value="Biosynthetic peptidoglycan transglycosylase-like"/>
    <property type="match status" value="1"/>
</dbReference>
<gene>
    <name evidence="5" type="primary">mgt</name>
    <name evidence="5" type="ORF">NCTC12714_01678</name>
</gene>
<dbReference type="AlphaFoldDB" id="A0A377PWC8"/>
<dbReference type="PROSITE" id="PS00018">
    <property type="entry name" value="EF_HAND_1"/>
    <property type="match status" value="1"/>
</dbReference>
<keyword evidence="3" id="KW-1133">Transmembrane helix</keyword>
<dbReference type="InterPro" id="IPR001264">
    <property type="entry name" value="Glyco_trans_51"/>
</dbReference>
<evidence type="ECO:0000256" key="2">
    <source>
        <dbReference type="ARBA" id="ARBA00022679"/>
    </source>
</evidence>
<dbReference type="SUPFAM" id="SSF53955">
    <property type="entry name" value="Lysozyme-like"/>
    <property type="match status" value="1"/>
</dbReference>
<keyword evidence="6" id="KW-1185">Reference proteome</keyword>
<feature type="domain" description="Glycosyl transferase family 51" evidence="4">
    <location>
        <begin position="247"/>
        <end position="314"/>
    </location>
</feature>
<proteinExistence type="predicted"/>
<dbReference type="Proteomes" id="UP000255139">
    <property type="component" value="Unassembled WGS sequence"/>
</dbReference>
<dbReference type="EMBL" id="UGJE01000002">
    <property type="protein sequence ID" value="STQ86867.1"/>
    <property type="molecule type" value="Genomic_DNA"/>
</dbReference>
<name>A0A377PWC8_9HELI</name>
<feature type="transmembrane region" description="Helical" evidence="3">
    <location>
        <begin position="42"/>
        <end position="60"/>
    </location>
</feature>
<reference evidence="5 6" key="1">
    <citation type="submission" date="2018-06" db="EMBL/GenBank/DDBJ databases">
        <authorList>
            <consortium name="Pathogen Informatics"/>
            <person name="Doyle S."/>
        </authorList>
    </citation>
    <scope>NUCLEOTIDE SEQUENCE [LARGE SCALE GENOMIC DNA]</scope>
    <source>
        <strain evidence="5 6">NCTC12714</strain>
    </source>
</reference>